<name>A0A5B7GV53_PORTR</name>
<evidence type="ECO:0000313" key="1">
    <source>
        <dbReference type="EMBL" id="MPC61315.1"/>
    </source>
</evidence>
<accession>A0A5B7GV53</accession>
<proteinExistence type="predicted"/>
<keyword evidence="2" id="KW-1185">Reference proteome</keyword>
<organism evidence="1 2">
    <name type="scientific">Portunus trituberculatus</name>
    <name type="common">Swimming crab</name>
    <name type="synonym">Neptunus trituberculatus</name>
    <dbReference type="NCBI Taxonomy" id="210409"/>
    <lineage>
        <taxon>Eukaryota</taxon>
        <taxon>Metazoa</taxon>
        <taxon>Ecdysozoa</taxon>
        <taxon>Arthropoda</taxon>
        <taxon>Crustacea</taxon>
        <taxon>Multicrustacea</taxon>
        <taxon>Malacostraca</taxon>
        <taxon>Eumalacostraca</taxon>
        <taxon>Eucarida</taxon>
        <taxon>Decapoda</taxon>
        <taxon>Pleocyemata</taxon>
        <taxon>Brachyura</taxon>
        <taxon>Eubrachyura</taxon>
        <taxon>Portunoidea</taxon>
        <taxon>Portunidae</taxon>
        <taxon>Portuninae</taxon>
        <taxon>Portunus</taxon>
    </lineage>
</organism>
<dbReference type="Proteomes" id="UP000324222">
    <property type="component" value="Unassembled WGS sequence"/>
</dbReference>
<comment type="caution">
    <text evidence="1">The sequence shown here is derived from an EMBL/GenBank/DDBJ whole genome shotgun (WGS) entry which is preliminary data.</text>
</comment>
<reference evidence="1 2" key="1">
    <citation type="submission" date="2019-05" db="EMBL/GenBank/DDBJ databases">
        <title>Another draft genome of Portunus trituberculatus and its Hox gene families provides insights of decapod evolution.</title>
        <authorList>
            <person name="Jeong J.-H."/>
            <person name="Song I."/>
            <person name="Kim S."/>
            <person name="Choi T."/>
            <person name="Kim D."/>
            <person name="Ryu S."/>
            <person name="Kim W."/>
        </authorList>
    </citation>
    <scope>NUCLEOTIDE SEQUENCE [LARGE SCALE GENOMIC DNA]</scope>
    <source>
        <tissue evidence="1">Muscle</tissue>
    </source>
</reference>
<protein>
    <submittedName>
        <fullName evidence="1">Uncharacterized protein</fullName>
    </submittedName>
</protein>
<evidence type="ECO:0000313" key="2">
    <source>
        <dbReference type="Proteomes" id="UP000324222"/>
    </source>
</evidence>
<sequence length="150" mass="16547">MVGVLEGDTGMGCLQPTRVTNGTLSTAFELFKLVVGVEYKTPGWGGTSVAEEAHKRNWKARPLPKHSAAPSRYWYKIMESSRHTSERRHLTSALYERICPTRASTLHSTLHYSQAFSPPHSATSSISTSRPPLHSTHPSLSGWLLETACV</sequence>
<dbReference type="EMBL" id="VSRR010018402">
    <property type="protein sequence ID" value="MPC61315.1"/>
    <property type="molecule type" value="Genomic_DNA"/>
</dbReference>
<gene>
    <name evidence="1" type="ORF">E2C01_055385</name>
</gene>
<dbReference type="AlphaFoldDB" id="A0A5B7GV53"/>